<proteinExistence type="predicted"/>
<sequence length="41" mass="4714">MAAVTAIGKHLIDTIREDCSTMIQFFKDSNKREFRINRGAE</sequence>
<keyword evidence="2" id="KW-1185">Reference proteome</keyword>
<comment type="caution">
    <text evidence="1">The sequence shown here is derived from an EMBL/GenBank/DDBJ whole genome shotgun (WGS) entry which is preliminary data.</text>
</comment>
<dbReference type="Proteomes" id="UP000027161">
    <property type="component" value="Unassembled WGS sequence"/>
</dbReference>
<organism evidence="1 2">
    <name type="scientific">Rickettsia tamurae subsp. buchneri</name>
    <dbReference type="NCBI Taxonomy" id="1462938"/>
    <lineage>
        <taxon>Bacteria</taxon>
        <taxon>Pseudomonadati</taxon>
        <taxon>Pseudomonadota</taxon>
        <taxon>Alphaproteobacteria</taxon>
        <taxon>Rickettsiales</taxon>
        <taxon>Rickettsiaceae</taxon>
        <taxon>Rickettsieae</taxon>
        <taxon>Rickettsia</taxon>
        <taxon>spotted fever group</taxon>
    </lineage>
</organism>
<evidence type="ECO:0000313" key="1">
    <source>
        <dbReference type="EMBL" id="KDO02894.1"/>
    </source>
</evidence>
<dbReference type="EMBL" id="JFKF01000094">
    <property type="protein sequence ID" value="KDO02894.1"/>
    <property type="molecule type" value="Genomic_DNA"/>
</dbReference>
<dbReference type="RefSeq" id="WP_008579540.1">
    <property type="nucleotide sequence ID" value="NZ_CP113531.1"/>
</dbReference>
<reference evidence="1 2" key="1">
    <citation type="submission" date="2014-02" db="EMBL/GenBank/DDBJ databases">
        <title>Draft genome sequence of Rickettsia buchneri sp. nov. ISO7T.</title>
        <authorList>
            <person name="Felsheim R.F."/>
            <person name="Kurtti T.J."/>
            <person name="Munderloh U.G."/>
        </authorList>
    </citation>
    <scope>NUCLEOTIDE SEQUENCE [LARGE SCALE GENOMIC DNA]</scope>
    <source>
        <strain evidence="1 2">ISO7</strain>
    </source>
</reference>
<evidence type="ECO:0000313" key="2">
    <source>
        <dbReference type="Proteomes" id="UP000027161"/>
    </source>
</evidence>
<name>A0A8E0WLU9_9RICK</name>
<accession>A0A8E0WLU9</accession>
<protein>
    <submittedName>
        <fullName evidence="1">Uncharacterized protein</fullName>
    </submittedName>
</protein>
<gene>
    <name evidence="1" type="ORF">REISMN_04550</name>
</gene>
<dbReference type="AlphaFoldDB" id="A0A8E0WLU9"/>